<evidence type="ECO:0000313" key="11">
    <source>
        <dbReference type="Proteomes" id="UP000244884"/>
    </source>
</evidence>
<keyword evidence="3 8" id="KW-0436">Ligase</keyword>
<dbReference type="GO" id="GO:0004816">
    <property type="term" value="F:asparagine-tRNA ligase activity"/>
    <property type="evidence" value="ECO:0007669"/>
    <property type="project" value="UniProtKB-UniRule"/>
</dbReference>
<dbReference type="InterPro" id="IPR004365">
    <property type="entry name" value="NA-bd_OB_tRNA"/>
</dbReference>
<evidence type="ECO:0000256" key="6">
    <source>
        <dbReference type="ARBA" id="ARBA00022917"/>
    </source>
</evidence>
<dbReference type="Proteomes" id="UP000244884">
    <property type="component" value="Chromosome"/>
</dbReference>
<dbReference type="FunFam" id="3.30.930.10:FF:000016">
    <property type="entry name" value="Asparagine--tRNA ligase"/>
    <property type="match status" value="1"/>
</dbReference>
<comment type="catalytic activity">
    <reaction evidence="8">
        <text>tRNA(Asn) + L-asparagine + ATP = L-asparaginyl-tRNA(Asn) + AMP + diphosphate + H(+)</text>
        <dbReference type="Rhea" id="RHEA:11180"/>
        <dbReference type="Rhea" id="RHEA-COMP:9659"/>
        <dbReference type="Rhea" id="RHEA-COMP:9674"/>
        <dbReference type="ChEBI" id="CHEBI:15378"/>
        <dbReference type="ChEBI" id="CHEBI:30616"/>
        <dbReference type="ChEBI" id="CHEBI:33019"/>
        <dbReference type="ChEBI" id="CHEBI:58048"/>
        <dbReference type="ChEBI" id="CHEBI:78442"/>
        <dbReference type="ChEBI" id="CHEBI:78515"/>
        <dbReference type="ChEBI" id="CHEBI:456215"/>
        <dbReference type="EC" id="6.1.1.22"/>
    </reaction>
</comment>
<reference evidence="10 11" key="1">
    <citation type="submission" date="2018-04" db="EMBL/GenBank/DDBJ databases">
        <title>Genome sequence of Buchnera aphidicola from Melaphis sacchari.</title>
        <authorList>
            <person name="Geib S.M."/>
            <person name="Palmer N.A."/>
            <person name="Sattler S.E."/>
            <person name="Sarath G."/>
        </authorList>
    </citation>
    <scope>NUCLEOTIDE SEQUENCE [LARGE SCALE GENOMIC DNA]</scope>
    <source>
        <strain evidence="10 11">LSU</strain>
    </source>
</reference>
<dbReference type="InterPro" id="IPR004364">
    <property type="entry name" value="Aa-tRNA-synt_II"/>
</dbReference>
<evidence type="ECO:0000313" key="10">
    <source>
        <dbReference type="EMBL" id="AWH90434.1"/>
    </source>
</evidence>
<dbReference type="PRINTS" id="PR01042">
    <property type="entry name" value="TRNASYNTHASP"/>
</dbReference>
<organism evidence="10 11">
    <name type="scientific">Buchnera aphidicola</name>
    <name type="common">Melanaphis sacchari</name>
    <dbReference type="NCBI Taxonomy" id="2173854"/>
    <lineage>
        <taxon>Bacteria</taxon>
        <taxon>Pseudomonadati</taxon>
        <taxon>Pseudomonadota</taxon>
        <taxon>Gammaproteobacteria</taxon>
        <taxon>Enterobacterales</taxon>
        <taxon>Erwiniaceae</taxon>
        <taxon>Buchnera</taxon>
    </lineage>
</organism>
<dbReference type="InterPro" id="IPR002312">
    <property type="entry name" value="Asp/Asn-tRNA-synth_IIb"/>
</dbReference>
<evidence type="ECO:0000259" key="9">
    <source>
        <dbReference type="PROSITE" id="PS50862"/>
    </source>
</evidence>
<comment type="subunit">
    <text evidence="8">Homodimer.</text>
</comment>
<keyword evidence="6 8" id="KW-0648">Protein biosynthesis</keyword>
<dbReference type="InterPro" id="IPR006195">
    <property type="entry name" value="aa-tRNA-synth_II"/>
</dbReference>
<evidence type="ECO:0000256" key="1">
    <source>
        <dbReference type="ARBA" id="ARBA00008226"/>
    </source>
</evidence>
<dbReference type="RefSeq" id="WP_158341205.1">
    <property type="nucleotide sequence ID" value="NZ_CP029161.1"/>
</dbReference>
<keyword evidence="4 8" id="KW-0547">Nucleotide-binding</keyword>
<dbReference type="OrthoDB" id="9762036at2"/>
<dbReference type="AlphaFoldDB" id="A0A2U8DGN0"/>
<dbReference type="SUPFAM" id="SSF50249">
    <property type="entry name" value="Nucleic acid-binding proteins"/>
    <property type="match status" value="1"/>
</dbReference>
<dbReference type="GO" id="GO:0005737">
    <property type="term" value="C:cytoplasm"/>
    <property type="evidence" value="ECO:0007669"/>
    <property type="project" value="UniProtKB-SubCell"/>
</dbReference>
<dbReference type="InterPro" id="IPR004522">
    <property type="entry name" value="Asn-tRNA-ligase"/>
</dbReference>
<keyword evidence="5 8" id="KW-0067">ATP-binding</keyword>
<dbReference type="PANTHER" id="PTHR22594">
    <property type="entry name" value="ASPARTYL/LYSYL-TRNA SYNTHETASE"/>
    <property type="match status" value="1"/>
</dbReference>
<keyword evidence="2 8" id="KW-0963">Cytoplasm</keyword>
<dbReference type="PROSITE" id="PS50862">
    <property type="entry name" value="AA_TRNA_LIGASE_II"/>
    <property type="match status" value="1"/>
</dbReference>
<dbReference type="PANTHER" id="PTHR22594:SF34">
    <property type="entry name" value="ASPARAGINE--TRNA LIGASE, MITOCHONDRIAL-RELATED"/>
    <property type="match status" value="1"/>
</dbReference>
<dbReference type="CDD" id="cd00776">
    <property type="entry name" value="AsxRS_core"/>
    <property type="match status" value="1"/>
</dbReference>
<protein>
    <recommendedName>
        <fullName evidence="8">Asparagine--tRNA ligase</fullName>
        <ecNumber evidence="8">6.1.1.22</ecNumber>
    </recommendedName>
    <alternativeName>
        <fullName evidence="8">Asparaginyl-tRNA synthetase</fullName>
        <shortName evidence="8">AsnRS</shortName>
    </alternativeName>
</protein>
<evidence type="ECO:0000256" key="7">
    <source>
        <dbReference type="ARBA" id="ARBA00023146"/>
    </source>
</evidence>
<dbReference type="InterPro" id="IPR045864">
    <property type="entry name" value="aa-tRNA-synth_II/BPL/LPL"/>
</dbReference>
<dbReference type="NCBIfam" id="NF003037">
    <property type="entry name" value="PRK03932.1"/>
    <property type="match status" value="1"/>
</dbReference>
<name>A0A2U8DGN0_9GAMM</name>
<accession>A0A2U8DGN0</accession>
<comment type="similarity">
    <text evidence="1 8">Belongs to the class-II aminoacyl-tRNA synthetase family.</text>
</comment>
<dbReference type="GO" id="GO:0006421">
    <property type="term" value="P:asparaginyl-tRNA aminoacylation"/>
    <property type="evidence" value="ECO:0007669"/>
    <property type="project" value="UniProtKB-UniRule"/>
</dbReference>
<feature type="domain" description="Aminoacyl-transfer RNA synthetases class-II family profile" evidence="9">
    <location>
        <begin position="139"/>
        <end position="456"/>
    </location>
</feature>
<sequence>MNVVSILQIHKNDIATDTLITVRGWIRSSRISKSGFSFISVYDGSHFDSIQVIANNHLCNYHNEILRLTIGCSVIITGVLNLSLGKKQKYEIQATKIQVIGWVKNPDTYPISAKRHTIEYLREVAHLRARTNVIGAVARIRNHAFQALQKFFCQEGYLWVPTPIITSLNAEGAGEMFRVSTLNIENIPRTRDGSVDFKKDFFSKESFLTVSGQLYLETYACSLSKVYTFGPTFRAENSNTSRHLAEFWMLEVESSFCNLNEMLIFVEKMLKYVFKSLLINCIKDINFFKNYFDSDIIIRLKKFLLNDFIHLSYSDAIKILKNNQKKFDKNIDFGTDLTTEHERYLSEKHFKNPIIIINYPKELKAFYMRLNDDQKTVAAMDLLVPGIGELIGGSQREERIEVLDSRLLELGMKTQDYWWYRDIRRYGTVHHSGFGMGFERLLSYITGMSNIKDTIPFPRSVKNANF</sequence>
<evidence type="ECO:0000256" key="4">
    <source>
        <dbReference type="ARBA" id="ARBA00022741"/>
    </source>
</evidence>
<dbReference type="Pfam" id="PF00152">
    <property type="entry name" value="tRNA-synt_2"/>
    <property type="match status" value="1"/>
</dbReference>
<dbReference type="NCBIfam" id="TIGR00457">
    <property type="entry name" value="asnS"/>
    <property type="match status" value="1"/>
</dbReference>
<dbReference type="GO" id="GO:0005524">
    <property type="term" value="F:ATP binding"/>
    <property type="evidence" value="ECO:0007669"/>
    <property type="project" value="UniProtKB-UniRule"/>
</dbReference>
<dbReference type="CDD" id="cd04318">
    <property type="entry name" value="EcAsnRS_like_N"/>
    <property type="match status" value="1"/>
</dbReference>
<proteinExistence type="inferred from homology"/>
<evidence type="ECO:0000256" key="5">
    <source>
        <dbReference type="ARBA" id="ARBA00022840"/>
    </source>
</evidence>
<dbReference type="SUPFAM" id="SSF55681">
    <property type="entry name" value="Class II aaRS and biotin synthetases"/>
    <property type="match status" value="1"/>
</dbReference>
<comment type="subcellular location">
    <subcellularLocation>
        <location evidence="8">Cytoplasm</location>
    </subcellularLocation>
</comment>
<dbReference type="HAMAP" id="MF_00534">
    <property type="entry name" value="Asn_tRNA_synth"/>
    <property type="match status" value="1"/>
</dbReference>
<keyword evidence="7 8" id="KW-0030">Aminoacyl-tRNA synthetase</keyword>
<dbReference type="Gene3D" id="3.30.930.10">
    <property type="entry name" value="Bira Bifunctional Protein, Domain 2"/>
    <property type="match status" value="1"/>
</dbReference>
<dbReference type="Pfam" id="PF01336">
    <property type="entry name" value="tRNA_anti-codon"/>
    <property type="match status" value="1"/>
</dbReference>
<dbReference type="Gene3D" id="2.40.50.140">
    <property type="entry name" value="Nucleic acid-binding proteins"/>
    <property type="match status" value="1"/>
</dbReference>
<evidence type="ECO:0000256" key="8">
    <source>
        <dbReference type="HAMAP-Rule" id="MF_00534"/>
    </source>
</evidence>
<evidence type="ECO:0000256" key="2">
    <source>
        <dbReference type="ARBA" id="ARBA00022490"/>
    </source>
</evidence>
<dbReference type="InterPro" id="IPR012340">
    <property type="entry name" value="NA-bd_OB-fold"/>
</dbReference>
<dbReference type="EC" id="6.1.1.22" evidence="8"/>
<gene>
    <name evidence="8" type="primary">asnS</name>
    <name evidence="10" type="ORF">DD681_01240</name>
</gene>
<dbReference type="GO" id="GO:0003676">
    <property type="term" value="F:nucleic acid binding"/>
    <property type="evidence" value="ECO:0007669"/>
    <property type="project" value="InterPro"/>
</dbReference>
<evidence type="ECO:0000256" key="3">
    <source>
        <dbReference type="ARBA" id="ARBA00022598"/>
    </source>
</evidence>
<dbReference type="EMBL" id="CP029161">
    <property type="protein sequence ID" value="AWH90434.1"/>
    <property type="molecule type" value="Genomic_DNA"/>
</dbReference>